<evidence type="ECO:0000256" key="6">
    <source>
        <dbReference type="ARBA" id="ARBA00022723"/>
    </source>
</evidence>
<comment type="cofactor">
    <cofactor evidence="1 12">
        <name>heme</name>
        <dbReference type="ChEBI" id="CHEBI:30413"/>
    </cofactor>
</comment>
<proteinExistence type="inferred from homology"/>
<dbReference type="PRINTS" id="PR00463">
    <property type="entry name" value="EP450I"/>
</dbReference>
<keyword evidence="4 12" id="KW-0349">Heme</keyword>
<evidence type="ECO:0000256" key="14">
    <source>
        <dbReference type="SAM" id="Phobius"/>
    </source>
</evidence>
<name>A0A059BA69_EUCGR</name>
<dbReference type="PRINTS" id="PR00385">
    <property type="entry name" value="P450"/>
</dbReference>
<evidence type="ECO:0000256" key="4">
    <source>
        <dbReference type="ARBA" id="ARBA00022617"/>
    </source>
</evidence>
<dbReference type="GO" id="GO:0020037">
    <property type="term" value="F:heme binding"/>
    <property type="evidence" value="ECO:0007669"/>
    <property type="project" value="InterPro"/>
</dbReference>
<evidence type="ECO:0000256" key="7">
    <source>
        <dbReference type="ARBA" id="ARBA00022989"/>
    </source>
</evidence>
<dbReference type="PANTHER" id="PTHR24282:SF255">
    <property type="entry name" value="CYTOCHROME P450 72A11-RELATED"/>
    <property type="match status" value="1"/>
</dbReference>
<accession>A0A059BA69</accession>
<organism evidence="15">
    <name type="scientific">Eucalyptus grandis</name>
    <name type="common">Flooded gum</name>
    <dbReference type="NCBI Taxonomy" id="71139"/>
    <lineage>
        <taxon>Eukaryota</taxon>
        <taxon>Viridiplantae</taxon>
        <taxon>Streptophyta</taxon>
        <taxon>Embryophyta</taxon>
        <taxon>Tracheophyta</taxon>
        <taxon>Spermatophyta</taxon>
        <taxon>Magnoliopsida</taxon>
        <taxon>eudicotyledons</taxon>
        <taxon>Gunneridae</taxon>
        <taxon>Pentapetalae</taxon>
        <taxon>rosids</taxon>
        <taxon>malvids</taxon>
        <taxon>Myrtales</taxon>
        <taxon>Myrtaceae</taxon>
        <taxon>Myrtoideae</taxon>
        <taxon>Eucalypteae</taxon>
        <taxon>Eucalyptus</taxon>
    </lineage>
</organism>
<feature type="transmembrane region" description="Helical" evidence="14">
    <location>
        <begin position="6"/>
        <end position="31"/>
    </location>
</feature>
<keyword evidence="9 12" id="KW-0408">Iron</keyword>
<evidence type="ECO:0000256" key="10">
    <source>
        <dbReference type="ARBA" id="ARBA00023033"/>
    </source>
</evidence>
<sequence>METSLAYSIILSLVLITFCTCARKILSLFLLKPKKLERFLRRQGLNGTAYRLLFQDLRGIIRMNKQVQSQPIAPFSNDIVPRVLPFYHHSIKKYGKLCFTWLGPMPVLNIMDSDMLKEIFSRIDEFEKPHPARIADILASGLLDIEGEKWAKHRKIINPAFHYEKLKVLLLGANHFLTNCEEMIRGWEKQSLAGDADVWPHLQHLTGDVLCRAAFGGTYDQVKGIVLLQQEQIGLANKIQQLAFIPGWNLLPTKLNKRMKEIDHKVKGLLEDVVTKREKAVKEGGVDDEDLLGLLLKSNRKEIQESGHQNGMSIEDVIQECKAFNFAAQTTSILLTWTLILLSKHKSWQDRAREEVLQVFGNKKPHFDGLSQLKIVSMILNEVLRLYPPAYMTARTVHRTTKLGDIQIPPGVLLLVPIILIHHDPEIWGDDAREFNPERFSEGVSKATKNKLCFFPFSWGPRNCIGQNFAFLEAKVALTLILQNFSVQLSPSYKHAPIPMLTLHPQHGVPLKLTRIGSNSSVPI</sequence>
<dbReference type="Gene3D" id="1.10.630.10">
    <property type="entry name" value="Cytochrome P450"/>
    <property type="match status" value="1"/>
</dbReference>
<evidence type="ECO:0000256" key="8">
    <source>
        <dbReference type="ARBA" id="ARBA00023002"/>
    </source>
</evidence>
<dbReference type="InterPro" id="IPR002401">
    <property type="entry name" value="Cyt_P450_E_grp-I"/>
</dbReference>
<dbReference type="Pfam" id="PF00067">
    <property type="entry name" value="p450"/>
    <property type="match status" value="1"/>
</dbReference>
<dbReference type="InterPro" id="IPR017972">
    <property type="entry name" value="Cyt_P450_CS"/>
</dbReference>
<evidence type="ECO:0000256" key="1">
    <source>
        <dbReference type="ARBA" id="ARBA00001971"/>
    </source>
</evidence>
<keyword evidence="11 14" id="KW-0472">Membrane</keyword>
<evidence type="ECO:0000313" key="15">
    <source>
        <dbReference type="EMBL" id="KCW62993.1"/>
    </source>
</evidence>
<dbReference type="InterPro" id="IPR050665">
    <property type="entry name" value="Cytochrome_P450_Monooxygen"/>
</dbReference>
<evidence type="ECO:0000256" key="12">
    <source>
        <dbReference type="PIRSR" id="PIRSR602401-1"/>
    </source>
</evidence>
<keyword evidence="5 14" id="KW-0812">Transmembrane</keyword>
<dbReference type="Gramene" id="KCW62993">
    <property type="protein sequence ID" value="KCW62993"/>
    <property type="gene ID" value="EUGRSUZ_G00593"/>
</dbReference>
<dbReference type="eggNOG" id="KOG0157">
    <property type="taxonomic scope" value="Eukaryota"/>
</dbReference>
<evidence type="ECO:0008006" key="16">
    <source>
        <dbReference type="Google" id="ProtNLM"/>
    </source>
</evidence>
<protein>
    <recommendedName>
        <fullName evidence="16">Cytochrome P450</fullName>
    </recommendedName>
</protein>
<dbReference type="STRING" id="71139.A0A059BA69"/>
<evidence type="ECO:0000256" key="2">
    <source>
        <dbReference type="ARBA" id="ARBA00004167"/>
    </source>
</evidence>
<evidence type="ECO:0000256" key="13">
    <source>
        <dbReference type="RuleBase" id="RU000461"/>
    </source>
</evidence>
<dbReference type="PANTHER" id="PTHR24282">
    <property type="entry name" value="CYTOCHROME P450 FAMILY MEMBER"/>
    <property type="match status" value="1"/>
</dbReference>
<dbReference type="GO" id="GO:0016705">
    <property type="term" value="F:oxidoreductase activity, acting on paired donors, with incorporation or reduction of molecular oxygen"/>
    <property type="evidence" value="ECO:0007669"/>
    <property type="project" value="InterPro"/>
</dbReference>
<evidence type="ECO:0000256" key="3">
    <source>
        <dbReference type="ARBA" id="ARBA00010617"/>
    </source>
</evidence>
<reference evidence="15" key="1">
    <citation type="submission" date="2013-07" db="EMBL/GenBank/DDBJ databases">
        <title>The genome of Eucalyptus grandis.</title>
        <authorList>
            <person name="Schmutz J."/>
            <person name="Hayes R."/>
            <person name="Myburg A."/>
            <person name="Tuskan G."/>
            <person name="Grattapaglia D."/>
            <person name="Rokhsar D.S."/>
        </authorList>
    </citation>
    <scope>NUCLEOTIDE SEQUENCE</scope>
    <source>
        <tissue evidence="15">Leaf extractions</tissue>
    </source>
</reference>
<evidence type="ECO:0000256" key="9">
    <source>
        <dbReference type="ARBA" id="ARBA00023004"/>
    </source>
</evidence>
<keyword evidence="7 14" id="KW-1133">Transmembrane helix</keyword>
<dbReference type="InterPro" id="IPR036396">
    <property type="entry name" value="Cyt_P450_sf"/>
</dbReference>
<evidence type="ECO:0000256" key="11">
    <source>
        <dbReference type="ARBA" id="ARBA00023136"/>
    </source>
</evidence>
<dbReference type="GO" id="GO:0005506">
    <property type="term" value="F:iron ion binding"/>
    <property type="evidence" value="ECO:0007669"/>
    <property type="project" value="InterPro"/>
</dbReference>
<keyword evidence="8 13" id="KW-0560">Oxidoreductase</keyword>
<feature type="binding site" description="axial binding residue" evidence="12">
    <location>
        <position position="464"/>
    </location>
    <ligand>
        <name>heme</name>
        <dbReference type="ChEBI" id="CHEBI:30413"/>
    </ligand>
    <ligandPart>
        <name>Fe</name>
        <dbReference type="ChEBI" id="CHEBI:18248"/>
    </ligandPart>
</feature>
<keyword evidence="6 12" id="KW-0479">Metal-binding</keyword>
<dbReference type="InterPro" id="IPR001128">
    <property type="entry name" value="Cyt_P450"/>
</dbReference>
<comment type="similarity">
    <text evidence="3 13">Belongs to the cytochrome P450 family.</text>
</comment>
<dbReference type="PROSITE" id="PS00086">
    <property type="entry name" value="CYTOCHROME_P450"/>
    <property type="match status" value="1"/>
</dbReference>
<dbReference type="GO" id="GO:0016020">
    <property type="term" value="C:membrane"/>
    <property type="evidence" value="ECO:0007669"/>
    <property type="project" value="UniProtKB-SubCell"/>
</dbReference>
<gene>
    <name evidence="15" type="ORF">EUGRSUZ_G00593</name>
</gene>
<dbReference type="GO" id="GO:0004497">
    <property type="term" value="F:monooxygenase activity"/>
    <property type="evidence" value="ECO:0000318"/>
    <property type="project" value="GO_Central"/>
</dbReference>
<dbReference type="SUPFAM" id="SSF48264">
    <property type="entry name" value="Cytochrome P450"/>
    <property type="match status" value="1"/>
</dbReference>
<dbReference type="EMBL" id="KK198759">
    <property type="protein sequence ID" value="KCW62993.1"/>
    <property type="molecule type" value="Genomic_DNA"/>
</dbReference>
<dbReference type="InParanoid" id="A0A059BA69"/>
<keyword evidence="10 13" id="KW-0503">Monooxygenase</keyword>
<evidence type="ECO:0000256" key="5">
    <source>
        <dbReference type="ARBA" id="ARBA00022692"/>
    </source>
</evidence>
<dbReference type="AlphaFoldDB" id="A0A059BA69"/>
<comment type="subcellular location">
    <subcellularLocation>
        <location evidence="2">Membrane</location>
        <topology evidence="2">Single-pass membrane protein</topology>
    </subcellularLocation>
</comment>